<sequence length="472" mass="53651">MKIFKSTLRSSKFKDNVDQNEPVLMTHQTYTIETNGTIIYDMTGGDSLYEYFDIMDNAKFPPLIPGKDENSDSFQIFTDEIVKYLKASQKLDFDFTKCMLLYTAIEYEDYALYGFSAYAMQNANITPSIIYAVESLPEEIFMKFINQDDDMELWNFFYEIGCGGDFDQYILGFELNGIVSDECISNNAIIPGHTDSQSSEMPPKPTVCENEAIPFVQYLQGFKYWWIEQFTVEQFKRVLTRTGVAIGHVYYIDAEDVDDVDDSIFIGWENINEVEYWIIAKQILTYEIIGESEIEQINYHYEIDRIPIHPRGTFEQEIDGFVLFCDGNDDQCPKPYASCAIITSTTPIDRCECPTEQSTFDKDPRKDGLCQCKVIFESTPIDACPCPTDPDKLAKDPRKDGLCKVDPCKSITSTTPIETCPCPTEASSLEKDPRKDGLCQDQPKEQTMKVIPSIMGVILASIAIPALVVLLL</sequence>
<keyword evidence="1" id="KW-0472">Membrane</keyword>
<organism evidence="2 3">
    <name type="scientific">Streblomastix strix</name>
    <dbReference type="NCBI Taxonomy" id="222440"/>
    <lineage>
        <taxon>Eukaryota</taxon>
        <taxon>Metamonada</taxon>
        <taxon>Preaxostyla</taxon>
        <taxon>Oxymonadida</taxon>
        <taxon>Streblomastigidae</taxon>
        <taxon>Streblomastix</taxon>
    </lineage>
</organism>
<evidence type="ECO:0000313" key="3">
    <source>
        <dbReference type="Proteomes" id="UP000324800"/>
    </source>
</evidence>
<name>A0A5J4WBD0_9EUKA</name>
<dbReference type="Proteomes" id="UP000324800">
    <property type="component" value="Unassembled WGS sequence"/>
</dbReference>
<dbReference type="EMBL" id="SNRW01002624">
    <property type="protein sequence ID" value="KAA6392201.1"/>
    <property type="molecule type" value="Genomic_DNA"/>
</dbReference>
<proteinExistence type="predicted"/>
<evidence type="ECO:0000313" key="2">
    <source>
        <dbReference type="EMBL" id="KAA6392201.1"/>
    </source>
</evidence>
<keyword evidence="1" id="KW-0812">Transmembrane</keyword>
<dbReference type="AlphaFoldDB" id="A0A5J4WBD0"/>
<keyword evidence="1" id="KW-1133">Transmembrane helix</keyword>
<evidence type="ECO:0000256" key="1">
    <source>
        <dbReference type="SAM" id="Phobius"/>
    </source>
</evidence>
<feature type="transmembrane region" description="Helical" evidence="1">
    <location>
        <begin position="450"/>
        <end position="471"/>
    </location>
</feature>
<accession>A0A5J4WBD0</accession>
<comment type="caution">
    <text evidence="2">The sequence shown here is derived from an EMBL/GenBank/DDBJ whole genome shotgun (WGS) entry which is preliminary data.</text>
</comment>
<reference evidence="2 3" key="1">
    <citation type="submission" date="2019-03" db="EMBL/GenBank/DDBJ databases">
        <title>Single cell metagenomics reveals metabolic interactions within the superorganism composed of flagellate Streblomastix strix and complex community of Bacteroidetes bacteria on its surface.</title>
        <authorList>
            <person name="Treitli S.C."/>
            <person name="Kolisko M."/>
            <person name="Husnik F."/>
            <person name="Keeling P."/>
            <person name="Hampl V."/>
        </authorList>
    </citation>
    <scope>NUCLEOTIDE SEQUENCE [LARGE SCALE GENOMIC DNA]</scope>
    <source>
        <strain evidence="2">ST1C</strain>
    </source>
</reference>
<protein>
    <submittedName>
        <fullName evidence="2">Uncharacterized protein</fullName>
    </submittedName>
</protein>
<gene>
    <name evidence="2" type="ORF">EZS28_012273</name>
</gene>